<feature type="compositionally biased region" description="Basic and acidic residues" evidence="5">
    <location>
        <begin position="582"/>
        <end position="591"/>
    </location>
</feature>
<dbReference type="EMBL" id="CP111015">
    <property type="protein sequence ID" value="WAR01253.1"/>
    <property type="molecule type" value="Genomic_DNA"/>
</dbReference>
<dbReference type="Pfam" id="PF21366">
    <property type="entry name" value="TRAFD1-XIAF1_ZnF"/>
    <property type="match status" value="1"/>
</dbReference>
<feature type="compositionally biased region" description="Polar residues" evidence="5">
    <location>
        <begin position="421"/>
        <end position="432"/>
    </location>
</feature>
<feature type="region of interest" description="Disordered" evidence="5">
    <location>
        <begin position="364"/>
        <end position="469"/>
    </location>
</feature>
<evidence type="ECO:0000256" key="2">
    <source>
        <dbReference type="ARBA" id="ARBA00022771"/>
    </source>
</evidence>
<organism evidence="7 8">
    <name type="scientific">Mya arenaria</name>
    <name type="common">Soft-shell clam</name>
    <dbReference type="NCBI Taxonomy" id="6604"/>
    <lineage>
        <taxon>Eukaryota</taxon>
        <taxon>Metazoa</taxon>
        <taxon>Spiralia</taxon>
        <taxon>Lophotrochozoa</taxon>
        <taxon>Mollusca</taxon>
        <taxon>Bivalvia</taxon>
        <taxon>Autobranchia</taxon>
        <taxon>Heteroconchia</taxon>
        <taxon>Euheterodonta</taxon>
        <taxon>Imparidentia</taxon>
        <taxon>Neoheterodontei</taxon>
        <taxon>Myida</taxon>
        <taxon>Myoidea</taxon>
        <taxon>Myidae</taxon>
        <taxon>Mya</taxon>
    </lineage>
</organism>
<evidence type="ECO:0000313" key="7">
    <source>
        <dbReference type="EMBL" id="WAR01253.1"/>
    </source>
</evidence>
<feature type="compositionally biased region" description="Polar residues" evidence="5">
    <location>
        <begin position="490"/>
        <end position="514"/>
    </location>
</feature>
<feature type="compositionally biased region" description="Low complexity" evidence="5">
    <location>
        <begin position="642"/>
        <end position="652"/>
    </location>
</feature>
<feature type="compositionally biased region" description="Low complexity" evidence="5">
    <location>
        <begin position="451"/>
        <end position="467"/>
    </location>
</feature>
<dbReference type="InterPro" id="IPR013083">
    <property type="entry name" value="Znf_RING/FYVE/PHD"/>
</dbReference>
<feature type="compositionally biased region" description="Polar residues" evidence="5">
    <location>
        <begin position="134"/>
        <end position="144"/>
    </location>
</feature>
<feature type="region of interest" description="Disordered" evidence="5">
    <location>
        <begin position="636"/>
        <end position="659"/>
    </location>
</feature>
<dbReference type="Gene3D" id="3.30.40.10">
    <property type="entry name" value="Zinc/RING finger domain, C3HC4 (zinc finger)"/>
    <property type="match status" value="3"/>
</dbReference>
<keyword evidence="1 4" id="KW-0479">Metal-binding</keyword>
<keyword evidence="8" id="KW-1185">Reference proteome</keyword>
<feature type="region of interest" description="Disordered" evidence="5">
    <location>
        <begin position="185"/>
        <end position="235"/>
    </location>
</feature>
<keyword evidence="3 4" id="KW-0862">Zinc</keyword>
<feature type="compositionally biased region" description="Polar residues" evidence="5">
    <location>
        <begin position="559"/>
        <end position="574"/>
    </location>
</feature>
<feature type="compositionally biased region" description="Basic and acidic residues" evidence="5">
    <location>
        <begin position="538"/>
        <end position="547"/>
    </location>
</feature>
<protein>
    <submittedName>
        <fullName evidence="7">TRAD1-like protein</fullName>
    </submittedName>
</protein>
<dbReference type="PANTHER" id="PTHR16295:SF10">
    <property type="entry name" value="EXPRESSED PROTEIN"/>
    <property type="match status" value="1"/>
</dbReference>
<name>A0ABY7DX78_MYAAR</name>
<feature type="compositionally biased region" description="Basic and acidic residues" evidence="5">
    <location>
        <begin position="222"/>
        <end position="235"/>
    </location>
</feature>
<evidence type="ECO:0000256" key="4">
    <source>
        <dbReference type="PROSITE-ProRule" id="PRU00207"/>
    </source>
</evidence>
<evidence type="ECO:0000256" key="3">
    <source>
        <dbReference type="ARBA" id="ARBA00022833"/>
    </source>
</evidence>
<reference evidence="7" key="1">
    <citation type="submission" date="2022-11" db="EMBL/GenBank/DDBJ databases">
        <title>Centuries of genome instability and evolution in soft-shell clam transmissible cancer (bioRxiv).</title>
        <authorList>
            <person name="Hart S.F.M."/>
            <person name="Yonemitsu M.A."/>
            <person name="Giersch R.M."/>
            <person name="Beal B.F."/>
            <person name="Arriagada G."/>
            <person name="Davis B.W."/>
            <person name="Ostrander E.A."/>
            <person name="Goff S.P."/>
            <person name="Metzger M.J."/>
        </authorList>
    </citation>
    <scope>NUCLEOTIDE SEQUENCE</scope>
    <source>
        <strain evidence="7">MELC-2E11</strain>
        <tissue evidence="7">Siphon/mantle</tissue>
    </source>
</reference>
<evidence type="ECO:0000256" key="1">
    <source>
        <dbReference type="ARBA" id="ARBA00022723"/>
    </source>
</evidence>
<dbReference type="InterPro" id="IPR049439">
    <property type="entry name" value="TRAFD1-XIAF1_Znf"/>
</dbReference>
<evidence type="ECO:0000313" key="8">
    <source>
        <dbReference type="Proteomes" id="UP001164746"/>
    </source>
</evidence>
<sequence>MAENDETKLCSNCKKQISANNFVMHEMHCRRHIGLCEHCKEPFPRNEMEAHFQESHAKIKCPKCSTEVEIMHLEDHEENDCPKKPMTCIYCELEFPKCDLNSHLDYCGSRTEPCPKCGVFIMLKEQQKHEEQNCQKPVVNNNRSDGAPQRPNRNIGVTNNDIGRNPYDLEAMSRMIGSYFRDAEAANNAQSSVVPKRTISSRRPVEEKKIPKVTNKTSNASRKREEAPADRGESEYDRMLAMQLANDLNNTQDLHRMVEAFEKPTSPVDRMYDATLTDTYDSECSLDRISSMLPDREGISSDEPNNTTGVVGGNEGVAMPGESVYAGGDHLDQNGLDMTLPCEFCLEQFPMDVLIQHQAMCDSNRTVTPMPPKSPTGQPRRKTGMYNAQRLTSEFPNLRNRGPPPPTSLLTHTDSSDDDTNPIQRRQVTVTHKVQRPKPAVARNGAKGNASNPLSSISTNSSTISPSQEIRTVLKKYGVESTDRGDYYTRQGSSSRQSNDATSDSWLQPSSKSTEASRKPVQVGSRTRRTLDNLLSDPNDRSSHDLLGHIGAASRKNDVNSTRQNVTVSKTNTRGVPKVRTSARDVQKEFSFKPPSTSGTGAGVNGINRSGHPGFEVRVRPAQAEETSDLVRQRIRANNVFAGPTGKSSSTAGKKKDNR</sequence>
<proteinExistence type="predicted"/>
<feature type="region of interest" description="Disordered" evidence="5">
    <location>
        <begin position="483"/>
        <end position="616"/>
    </location>
</feature>
<feature type="zinc finger region" description="TRAF-type" evidence="4">
    <location>
        <begin position="76"/>
        <end position="117"/>
    </location>
</feature>
<gene>
    <name evidence="7" type="ORF">MAR_007811</name>
</gene>
<evidence type="ECO:0000259" key="6">
    <source>
        <dbReference type="PROSITE" id="PS50145"/>
    </source>
</evidence>
<dbReference type="Proteomes" id="UP001164746">
    <property type="component" value="Chromosome 4"/>
</dbReference>
<accession>A0ABY7DX78</accession>
<dbReference type="PANTHER" id="PTHR16295">
    <property type="entry name" value="TRAF-TYPE ZINC FINGER PROTEIN-RELATED"/>
    <property type="match status" value="1"/>
</dbReference>
<feature type="compositionally biased region" description="Polar residues" evidence="5">
    <location>
        <begin position="151"/>
        <end position="162"/>
    </location>
</feature>
<keyword evidence="2 4" id="KW-0863">Zinc-finger</keyword>
<feature type="region of interest" description="Disordered" evidence="5">
    <location>
        <begin position="131"/>
        <end position="164"/>
    </location>
</feature>
<dbReference type="InterPro" id="IPR051986">
    <property type="entry name" value="Innate_Immune_Apopt_Reg"/>
</dbReference>
<feature type="domain" description="TRAF-type" evidence="6">
    <location>
        <begin position="76"/>
        <end position="117"/>
    </location>
</feature>
<dbReference type="PROSITE" id="PS50145">
    <property type="entry name" value="ZF_TRAF"/>
    <property type="match status" value="1"/>
</dbReference>
<evidence type="ECO:0000256" key="5">
    <source>
        <dbReference type="SAM" id="MobiDB-lite"/>
    </source>
</evidence>
<dbReference type="InterPro" id="IPR001293">
    <property type="entry name" value="Znf_TRAF"/>
</dbReference>